<keyword evidence="3" id="KW-1185">Reference proteome</keyword>
<feature type="transmembrane region" description="Helical" evidence="1">
    <location>
        <begin position="40"/>
        <end position="57"/>
    </location>
</feature>
<dbReference type="EMBL" id="PQFF01000109">
    <property type="protein sequence ID" value="RHZ81585.1"/>
    <property type="molecule type" value="Genomic_DNA"/>
</dbReference>
<name>A0A397IZX4_9GLOM</name>
<protein>
    <submittedName>
        <fullName evidence="2">Uncharacterized protein</fullName>
    </submittedName>
</protein>
<keyword evidence="1" id="KW-0812">Transmembrane</keyword>
<organism evidence="2 3">
    <name type="scientific">Diversispora epigaea</name>
    <dbReference type="NCBI Taxonomy" id="1348612"/>
    <lineage>
        <taxon>Eukaryota</taxon>
        <taxon>Fungi</taxon>
        <taxon>Fungi incertae sedis</taxon>
        <taxon>Mucoromycota</taxon>
        <taxon>Glomeromycotina</taxon>
        <taxon>Glomeromycetes</taxon>
        <taxon>Diversisporales</taxon>
        <taxon>Diversisporaceae</taxon>
        <taxon>Diversispora</taxon>
    </lineage>
</organism>
<proteinExistence type="predicted"/>
<dbReference type="AlphaFoldDB" id="A0A397IZX4"/>
<evidence type="ECO:0000313" key="3">
    <source>
        <dbReference type="Proteomes" id="UP000266861"/>
    </source>
</evidence>
<accession>A0A397IZX4</accession>
<dbReference type="Proteomes" id="UP000266861">
    <property type="component" value="Unassembled WGS sequence"/>
</dbReference>
<comment type="caution">
    <text evidence="2">The sequence shown here is derived from an EMBL/GenBank/DDBJ whole genome shotgun (WGS) entry which is preliminary data.</text>
</comment>
<evidence type="ECO:0000313" key="2">
    <source>
        <dbReference type="EMBL" id="RHZ81585.1"/>
    </source>
</evidence>
<evidence type="ECO:0000256" key="1">
    <source>
        <dbReference type="SAM" id="Phobius"/>
    </source>
</evidence>
<gene>
    <name evidence="2" type="ORF">Glove_117g478</name>
</gene>
<reference evidence="2 3" key="1">
    <citation type="submission" date="2018-08" db="EMBL/GenBank/DDBJ databases">
        <title>Genome and evolution of the arbuscular mycorrhizal fungus Diversispora epigaea (formerly Glomus versiforme) and its bacterial endosymbionts.</title>
        <authorList>
            <person name="Sun X."/>
            <person name="Fei Z."/>
            <person name="Harrison M."/>
        </authorList>
    </citation>
    <scope>NUCLEOTIDE SEQUENCE [LARGE SCALE GENOMIC DNA]</scope>
    <source>
        <strain evidence="2 3">IT104</strain>
    </source>
</reference>
<sequence>MEDDKDIDNNEDDNGTITINSTIELLKLSNYHSESVRKTAILWVLSFTPVWVAWLNFTNYYDKIIDTNKWCTFNDNNNNQ</sequence>
<keyword evidence="1" id="KW-0472">Membrane</keyword>
<keyword evidence="1" id="KW-1133">Transmembrane helix</keyword>